<accession>A0ABR2N1T8</accession>
<gene>
    <name evidence="2" type="primary">RECQL4A</name>
    <name evidence="2" type="ORF">KSP40_PGU006550</name>
</gene>
<comment type="caution">
    <text evidence="2">The sequence shown here is derived from an EMBL/GenBank/DDBJ whole genome shotgun (WGS) entry which is preliminary data.</text>
</comment>
<evidence type="ECO:0000313" key="3">
    <source>
        <dbReference type="Proteomes" id="UP001412067"/>
    </source>
</evidence>
<dbReference type="EMBL" id="JBBWWR010000002">
    <property type="protein sequence ID" value="KAK8970480.1"/>
    <property type="molecule type" value="Genomic_DNA"/>
</dbReference>
<feature type="compositionally biased region" description="Low complexity" evidence="1">
    <location>
        <begin position="191"/>
        <end position="202"/>
    </location>
</feature>
<organism evidence="2 3">
    <name type="scientific">Platanthera guangdongensis</name>
    <dbReference type="NCBI Taxonomy" id="2320717"/>
    <lineage>
        <taxon>Eukaryota</taxon>
        <taxon>Viridiplantae</taxon>
        <taxon>Streptophyta</taxon>
        <taxon>Embryophyta</taxon>
        <taxon>Tracheophyta</taxon>
        <taxon>Spermatophyta</taxon>
        <taxon>Magnoliopsida</taxon>
        <taxon>Liliopsida</taxon>
        <taxon>Asparagales</taxon>
        <taxon>Orchidaceae</taxon>
        <taxon>Orchidoideae</taxon>
        <taxon>Orchideae</taxon>
        <taxon>Orchidinae</taxon>
        <taxon>Platanthera</taxon>
    </lineage>
</organism>
<evidence type="ECO:0000313" key="2">
    <source>
        <dbReference type="EMBL" id="KAK8970480.1"/>
    </source>
</evidence>
<reference evidence="2 3" key="1">
    <citation type="journal article" date="2022" name="Nat. Plants">
        <title>Genomes of leafy and leafless Platanthera orchids illuminate the evolution of mycoheterotrophy.</title>
        <authorList>
            <person name="Li M.H."/>
            <person name="Liu K.W."/>
            <person name="Li Z."/>
            <person name="Lu H.C."/>
            <person name="Ye Q.L."/>
            <person name="Zhang D."/>
            <person name="Wang J.Y."/>
            <person name="Li Y.F."/>
            <person name="Zhong Z.M."/>
            <person name="Liu X."/>
            <person name="Yu X."/>
            <person name="Liu D.K."/>
            <person name="Tu X.D."/>
            <person name="Liu B."/>
            <person name="Hao Y."/>
            <person name="Liao X.Y."/>
            <person name="Jiang Y.T."/>
            <person name="Sun W.H."/>
            <person name="Chen J."/>
            <person name="Chen Y.Q."/>
            <person name="Ai Y."/>
            <person name="Zhai J.W."/>
            <person name="Wu S.S."/>
            <person name="Zhou Z."/>
            <person name="Hsiao Y.Y."/>
            <person name="Wu W.L."/>
            <person name="Chen Y.Y."/>
            <person name="Lin Y.F."/>
            <person name="Hsu J.L."/>
            <person name="Li C.Y."/>
            <person name="Wang Z.W."/>
            <person name="Zhao X."/>
            <person name="Zhong W.Y."/>
            <person name="Ma X.K."/>
            <person name="Ma L."/>
            <person name="Huang J."/>
            <person name="Chen G.Z."/>
            <person name="Huang M.Z."/>
            <person name="Huang L."/>
            <person name="Peng D.H."/>
            <person name="Luo Y.B."/>
            <person name="Zou S.Q."/>
            <person name="Chen S.P."/>
            <person name="Lan S."/>
            <person name="Tsai W.C."/>
            <person name="Van de Peer Y."/>
            <person name="Liu Z.J."/>
        </authorList>
    </citation>
    <scope>NUCLEOTIDE SEQUENCE [LARGE SCALE GENOMIC DNA]</scope>
    <source>
        <strain evidence="2">Lor288</strain>
    </source>
</reference>
<feature type="region of interest" description="Disordered" evidence="1">
    <location>
        <begin position="179"/>
        <end position="213"/>
    </location>
</feature>
<keyword evidence="3" id="KW-1185">Reference proteome</keyword>
<protein>
    <submittedName>
        <fullName evidence="2">ATP-dependent DNA helicase Q-like 4A</fullName>
    </submittedName>
</protein>
<name>A0ABR2N1T8_9ASPA</name>
<sequence>MKEGTDSPSSSYYHMITCNAIKLSHDNMHAAASGVEQWSEPIEYGTAMLSNLSYTGINKPDVRFVIHHSLPMSIEGVWACWHRWSALILGLDYNYSDYVEDAGIILDKETEEASFIFIQGDGPFSTSFFNGSKPQDGLMASIFACYQAEDEAAEVAGSSQWREDQSTVSASYTFSFDDGSPHSEFTDSESSDGSGSDSEGYSPDVNIVGSSSPDATTVAKKAQEFGEMDVFCFIL</sequence>
<evidence type="ECO:0000256" key="1">
    <source>
        <dbReference type="SAM" id="MobiDB-lite"/>
    </source>
</evidence>
<proteinExistence type="predicted"/>
<dbReference type="Proteomes" id="UP001412067">
    <property type="component" value="Unassembled WGS sequence"/>
</dbReference>